<name>A0ACD5XSH1_AVESA</name>
<reference evidence="1" key="1">
    <citation type="submission" date="2021-05" db="EMBL/GenBank/DDBJ databases">
        <authorList>
            <person name="Scholz U."/>
            <person name="Mascher M."/>
            <person name="Fiebig A."/>
        </authorList>
    </citation>
    <scope>NUCLEOTIDE SEQUENCE [LARGE SCALE GENOMIC DNA]</scope>
</reference>
<sequence length="112" mass="12745">MRSRSEVLSIYRRFAAMVRTQYSTPIHVFRVDSAGDYISQMLRGVLAEQGTLAQFSCPGAHAQNDFAERKHRHLLETTRAMMIASSIPSHFWAVDLPHQYSALCHSIGWYSS</sequence>
<keyword evidence="2" id="KW-1185">Reference proteome</keyword>
<organism evidence="1 2">
    <name type="scientific">Avena sativa</name>
    <name type="common">Oat</name>
    <dbReference type="NCBI Taxonomy" id="4498"/>
    <lineage>
        <taxon>Eukaryota</taxon>
        <taxon>Viridiplantae</taxon>
        <taxon>Streptophyta</taxon>
        <taxon>Embryophyta</taxon>
        <taxon>Tracheophyta</taxon>
        <taxon>Spermatophyta</taxon>
        <taxon>Magnoliopsida</taxon>
        <taxon>Liliopsida</taxon>
        <taxon>Poales</taxon>
        <taxon>Poaceae</taxon>
        <taxon>BOP clade</taxon>
        <taxon>Pooideae</taxon>
        <taxon>Poodae</taxon>
        <taxon>Poeae</taxon>
        <taxon>Poeae Chloroplast Group 1 (Aveneae type)</taxon>
        <taxon>Aveninae</taxon>
        <taxon>Avena</taxon>
    </lineage>
</organism>
<dbReference type="EnsemblPlants" id="AVESA.00010b.r2.5AG0822950.1">
    <property type="protein sequence ID" value="AVESA.00010b.r2.5AG0822950.1.CDS.1"/>
    <property type="gene ID" value="AVESA.00010b.r2.5AG0822950"/>
</dbReference>
<evidence type="ECO:0000313" key="2">
    <source>
        <dbReference type="Proteomes" id="UP001732700"/>
    </source>
</evidence>
<proteinExistence type="predicted"/>
<evidence type="ECO:0000313" key="1">
    <source>
        <dbReference type="EnsemblPlants" id="AVESA.00010b.r2.5AG0822950.1.CDS.1"/>
    </source>
</evidence>
<protein>
    <submittedName>
        <fullName evidence="1">Uncharacterized protein</fullName>
    </submittedName>
</protein>
<reference evidence="1" key="2">
    <citation type="submission" date="2025-09" db="UniProtKB">
        <authorList>
            <consortium name="EnsemblPlants"/>
        </authorList>
    </citation>
    <scope>IDENTIFICATION</scope>
</reference>
<dbReference type="Proteomes" id="UP001732700">
    <property type="component" value="Chromosome 5A"/>
</dbReference>
<accession>A0ACD5XSH1</accession>